<dbReference type="SUPFAM" id="SSF53474">
    <property type="entry name" value="alpha/beta-Hydrolases"/>
    <property type="match status" value="1"/>
</dbReference>
<sequence length="256" mass="27464">MKELDDWSLTTFSAGDETREVYRKDPPGGGRTGVIVLHEIPGIQPVLVDFANELVDHGHIVLLPRLFGTPGAGYSLPNVAGDLWQFCVRREFAILARGRTSPVAGWLRALARDLHEELGGEGVGVIGMCFTGGFALAMMADAPVIAPVVAEPSLPAAVGLPRGARLRGADLGLSPDDLRAVKSSSTQVLGLRYRCDPAVGSRWETLERELGGRFFAVDFDGKGHSVLTRDRQQAGVDRVIAFLDEKLLAGASRPVE</sequence>
<protein>
    <submittedName>
        <fullName evidence="2">Dienelactone hydrolase</fullName>
    </submittedName>
</protein>
<dbReference type="Proteomes" id="UP000576969">
    <property type="component" value="Unassembled WGS sequence"/>
</dbReference>
<dbReference type="Gene3D" id="3.40.50.1820">
    <property type="entry name" value="alpha/beta hydrolase"/>
    <property type="match status" value="1"/>
</dbReference>
<feature type="domain" description="Dienelactone hydrolase" evidence="1">
    <location>
        <begin position="30"/>
        <end position="146"/>
    </location>
</feature>
<name>A0A7Y9KJR9_9MICO</name>
<keyword evidence="3" id="KW-1185">Reference proteome</keyword>
<dbReference type="AlphaFoldDB" id="A0A7Y9KJR9"/>
<reference evidence="2 3" key="1">
    <citation type="submission" date="2020-07" db="EMBL/GenBank/DDBJ databases">
        <title>Sequencing the genomes of 1000 actinobacteria strains.</title>
        <authorList>
            <person name="Klenk H.-P."/>
        </authorList>
    </citation>
    <scope>NUCLEOTIDE SEQUENCE [LARGE SCALE GENOMIC DNA]</scope>
    <source>
        <strain evidence="2 3">DSM 24662</strain>
    </source>
</reference>
<proteinExistence type="predicted"/>
<dbReference type="Pfam" id="PF01738">
    <property type="entry name" value="DLH"/>
    <property type="match status" value="1"/>
</dbReference>
<keyword evidence="2" id="KW-0378">Hydrolase</keyword>
<dbReference type="InterPro" id="IPR029058">
    <property type="entry name" value="AB_hydrolase_fold"/>
</dbReference>
<evidence type="ECO:0000313" key="3">
    <source>
        <dbReference type="Proteomes" id="UP000576969"/>
    </source>
</evidence>
<dbReference type="EMBL" id="JACCBV010000001">
    <property type="protein sequence ID" value="NYE19956.1"/>
    <property type="molecule type" value="Genomic_DNA"/>
</dbReference>
<gene>
    <name evidence="2" type="ORF">BJ991_001984</name>
</gene>
<organism evidence="2 3">
    <name type="scientific">Microbacterium immunditiarum</name>
    <dbReference type="NCBI Taxonomy" id="337480"/>
    <lineage>
        <taxon>Bacteria</taxon>
        <taxon>Bacillati</taxon>
        <taxon>Actinomycetota</taxon>
        <taxon>Actinomycetes</taxon>
        <taxon>Micrococcales</taxon>
        <taxon>Microbacteriaceae</taxon>
        <taxon>Microbacterium</taxon>
    </lineage>
</organism>
<accession>A0A7Y9KJR9</accession>
<dbReference type="RefSeq" id="WP_179489610.1">
    <property type="nucleotide sequence ID" value="NZ_JACCBV010000001.1"/>
</dbReference>
<dbReference type="InterPro" id="IPR002925">
    <property type="entry name" value="Dienelactn_hydro"/>
</dbReference>
<dbReference type="GO" id="GO:0016787">
    <property type="term" value="F:hydrolase activity"/>
    <property type="evidence" value="ECO:0007669"/>
    <property type="project" value="UniProtKB-KW"/>
</dbReference>
<evidence type="ECO:0000313" key="2">
    <source>
        <dbReference type="EMBL" id="NYE19956.1"/>
    </source>
</evidence>
<comment type="caution">
    <text evidence="2">The sequence shown here is derived from an EMBL/GenBank/DDBJ whole genome shotgun (WGS) entry which is preliminary data.</text>
</comment>
<evidence type="ECO:0000259" key="1">
    <source>
        <dbReference type="Pfam" id="PF01738"/>
    </source>
</evidence>